<dbReference type="EMBL" id="JAEUBD010000983">
    <property type="protein sequence ID" value="KAH3669826.1"/>
    <property type="molecule type" value="Genomic_DNA"/>
</dbReference>
<accession>A0A9P8T8F3</accession>
<feature type="compositionally biased region" description="Basic and acidic residues" evidence="1">
    <location>
        <begin position="529"/>
        <end position="545"/>
    </location>
</feature>
<feature type="compositionally biased region" description="Basic and acidic residues" evidence="1">
    <location>
        <begin position="464"/>
        <end position="486"/>
    </location>
</feature>
<evidence type="ECO:0000259" key="2">
    <source>
        <dbReference type="Pfam" id="PF10407"/>
    </source>
</evidence>
<feature type="compositionally biased region" description="Acidic residues" evidence="1">
    <location>
        <begin position="608"/>
        <end position="629"/>
    </location>
</feature>
<gene>
    <name evidence="3" type="ORF">OGATHE_002638</name>
</gene>
<protein>
    <recommendedName>
        <fullName evidence="2">Nucleolar protein Dnt1-like N-terminal domain-containing protein</fullName>
    </recommendedName>
</protein>
<feature type="compositionally biased region" description="Basic and acidic residues" evidence="1">
    <location>
        <begin position="411"/>
        <end position="437"/>
    </location>
</feature>
<feature type="region of interest" description="Disordered" evidence="1">
    <location>
        <begin position="163"/>
        <end position="263"/>
    </location>
</feature>
<feature type="compositionally biased region" description="Polar residues" evidence="1">
    <location>
        <begin position="720"/>
        <end position="730"/>
    </location>
</feature>
<organism evidence="3 4">
    <name type="scientific">Ogataea polymorpha</name>
    <dbReference type="NCBI Taxonomy" id="460523"/>
    <lineage>
        <taxon>Eukaryota</taxon>
        <taxon>Fungi</taxon>
        <taxon>Dikarya</taxon>
        <taxon>Ascomycota</taxon>
        <taxon>Saccharomycotina</taxon>
        <taxon>Pichiomycetes</taxon>
        <taxon>Pichiales</taxon>
        <taxon>Pichiaceae</taxon>
        <taxon>Ogataea</taxon>
    </lineage>
</organism>
<proteinExistence type="predicted"/>
<feature type="domain" description="Nucleolar protein Dnt1-like N-terminal" evidence="2">
    <location>
        <begin position="93"/>
        <end position="162"/>
    </location>
</feature>
<feature type="compositionally biased region" description="Low complexity" evidence="1">
    <location>
        <begin position="678"/>
        <end position="707"/>
    </location>
</feature>
<feature type="compositionally biased region" description="Polar residues" evidence="1">
    <location>
        <begin position="510"/>
        <end position="527"/>
    </location>
</feature>
<dbReference type="Proteomes" id="UP000788993">
    <property type="component" value="Unassembled WGS sequence"/>
</dbReference>
<dbReference type="PANTHER" id="PTHR28196:SF1">
    <property type="entry name" value="NUCLEOLAR PROTEIN NET1-RELATED"/>
    <property type="match status" value="1"/>
</dbReference>
<feature type="compositionally biased region" description="Polar residues" evidence="1">
    <location>
        <begin position="644"/>
        <end position="665"/>
    </location>
</feature>
<dbReference type="InterPro" id="IPR043185">
    <property type="entry name" value="Net1/Tof2"/>
</dbReference>
<evidence type="ECO:0000313" key="4">
    <source>
        <dbReference type="Proteomes" id="UP000788993"/>
    </source>
</evidence>
<dbReference type="InterPro" id="IPR018844">
    <property type="entry name" value="Dnt1-like_N"/>
</dbReference>
<evidence type="ECO:0000313" key="3">
    <source>
        <dbReference type="EMBL" id="KAH3669826.1"/>
    </source>
</evidence>
<comment type="caution">
    <text evidence="3">The sequence shown here is derived from an EMBL/GenBank/DDBJ whole genome shotgun (WGS) entry which is preliminary data.</text>
</comment>
<sequence>MIKLQVHIVPPSSTKANKAPAYNGTGNNVDMSVMQMQSQIYPGSQSQHNNSFYPNFTLNGSSTPLVNGISGFNSQWPSYGPSPHIVGTSDGIKKFLHITKSSSTLQDVCVEIQERFLRLYPEQQPIIIHQIQDSNECDLDPEYSVSMIFDTDNILRVLVENEFTEEEDTDSRGKRHLHNDLNKIVKKTRSSRNQRVWHEARQPPLLEADEESHQSNLSLPAPNDGHQDATVIIEPKKNLSPRNASPVNAPGSPTRITSGMLTSQFQPDLSKALDENEKDEERDLQINDLLTDSDHYQSDSNQDTSAVRKRPSVPTKADVMNRVSSMQRKSPVQLNDSSNSSFSSIPAQTPTPANVVSNPSFKETKPMKPSQVTKKLNDSVKGPDAGLEKKTQQKNINKEKSTATKARGKKSKETKETTETTETKEQNEQKNGSREEALQNSPAEETPVAKPRRGRPVGSKNRVKKVEAKEDGSQNGEETTKPEEKKKPTRKPKPKKVEVAAAESSETKDTNMNNTAATESTSQNGESKTAADTREIDSAKTHSNDAQKPGTNYTRAEVIGLLKDGMKGKTKSNDIPAHQVQSNGIAEKVGKPPVASNSQPLVPQPAESESDSSDDDNDDNDDDELEDEQETMKRPRVVNAPKSLLSNTSVLSSRNNSTLNESQISSPPPSTQEGRVVPQLLSQSQTQPPHVSQSGSSISSLPKLSQLMERGLPDVREFNQGAQTTSTSRQENSESDSETESSDSEDDSDDSQDDSSDSETAGSQRYLDAKMASNIVSKAKGKKKNHGFLDLMKDARK</sequence>
<reference evidence="3" key="2">
    <citation type="submission" date="2021-01" db="EMBL/GenBank/DDBJ databases">
        <authorList>
            <person name="Schikora-Tamarit M.A."/>
        </authorList>
    </citation>
    <scope>NUCLEOTIDE SEQUENCE</scope>
    <source>
        <strain evidence="3">NCAIM Y.01608</strain>
    </source>
</reference>
<dbReference type="Pfam" id="PF10407">
    <property type="entry name" value="Cytokin_check_N"/>
    <property type="match status" value="1"/>
</dbReference>
<reference evidence="3" key="1">
    <citation type="journal article" date="2021" name="Open Biol.">
        <title>Shared evolutionary footprints suggest mitochondrial oxidative damage underlies multiple complex I losses in fungi.</title>
        <authorList>
            <person name="Schikora-Tamarit M.A."/>
            <person name="Marcet-Houben M."/>
            <person name="Nosek J."/>
            <person name="Gabaldon T."/>
        </authorList>
    </citation>
    <scope>NUCLEOTIDE SEQUENCE</scope>
    <source>
        <strain evidence="3">NCAIM Y.01608</strain>
    </source>
</reference>
<feature type="compositionally biased region" description="Basic and acidic residues" evidence="1">
    <location>
        <begin position="386"/>
        <end position="402"/>
    </location>
</feature>
<dbReference type="GO" id="GO:0000183">
    <property type="term" value="P:rDNA heterochromatin formation"/>
    <property type="evidence" value="ECO:0007669"/>
    <property type="project" value="InterPro"/>
</dbReference>
<dbReference type="AlphaFoldDB" id="A0A9P8T8F3"/>
<feature type="region of interest" description="Disordered" evidence="1">
    <location>
        <begin position="289"/>
        <end position="797"/>
    </location>
</feature>
<name>A0A9P8T8F3_9ASCO</name>
<feature type="compositionally biased region" description="Polar residues" evidence="1">
    <location>
        <begin position="322"/>
        <end position="336"/>
    </location>
</feature>
<feature type="compositionally biased region" description="Acidic residues" evidence="1">
    <location>
        <begin position="733"/>
        <end position="757"/>
    </location>
</feature>
<feature type="compositionally biased region" description="Polar residues" evidence="1">
    <location>
        <begin position="254"/>
        <end position="263"/>
    </location>
</feature>
<evidence type="ECO:0000256" key="1">
    <source>
        <dbReference type="SAM" id="MobiDB-lite"/>
    </source>
</evidence>
<dbReference type="PANTHER" id="PTHR28196">
    <property type="entry name" value="NUCLEOLAR PROTEIN NET1-RELATED"/>
    <property type="match status" value="1"/>
</dbReference>
<keyword evidence="4" id="KW-1185">Reference proteome</keyword>
<feature type="compositionally biased region" description="Polar residues" evidence="1">
    <location>
        <begin position="345"/>
        <end position="361"/>
    </location>
</feature>